<sequence>MNSSNLPVGLICSGVLLVTYIILIYNIVLHLPNKLDTFIVLSWLFIPGIIGGGIFHLMDVTGKWDS</sequence>
<reference evidence="2 3" key="2">
    <citation type="journal article" date="2011" name="J. Bacteriol.">
        <title>Complete genome sequence of the anaerobic, halophilic alkalithermophile Natranaerobius thermophilus JW/NM-WN-LF.</title>
        <authorList>
            <person name="Zhao B."/>
            <person name="Mesbah N.M."/>
            <person name="Dalin E."/>
            <person name="Goodwin L."/>
            <person name="Nolan M."/>
            <person name="Pitluck S."/>
            <person name="Chertkov O."/>
            <person name="Brettin T.S."/>
            <person name="Han J."/>
            <person name="Larimer F.W."/>
            <person name="Land M.L."/>
            <person name="Hauser L."/>
            <person name="Kyrpides N."/>
            <person name="Wiegel J."/>
        </authorList>
    </citation>
    <scope>NUCLEOTIDE SEQUENCE [LARGE SCALE GENOMIC DNA]</scope>
    <source>
        <strain evidence="3">ATCC BAA-1301 / DSM 18059 / JW/NM-WN-LF</strain>
    </source>
</reference>
<dbReference type="InParanoid" id="B2A7Q5"/>
<protein>
    <submittedName>
        <fullName evidence="2">Uncharacterized protein</fullName>
    </submittedName>
</protein>
<dbReference type="HOGENOM" id="CLU_2826626_0_0_9"/>
<proteinExistence type="predicted"/>
<evidence type="ECO:0000256" key="1">
    <source>
        <dbReference type="SAM" id="Phobius"/>
    </source>
</evidence>
<keyword evidence="1" id="KW-1133">Transmembrane helix</keyword>
<keyword evidence="1" id="KW-0472">Membrane</keyword>
<keyword evidence="3" id="KW-1185">Reference proteome</keyword>
<gene>
    <name evidence="2" type="ordered locus">Nther_0770</name>
</gene>
<dbReference type="RefSeq" id="WP_012447237.1">
    <property type="nucleotide sequence ID" value="NC_010718.1"/>
</dbReference>
<evidence type="ECO:0000313" key="2">
    <source>
        <dbReference type="EMBL" id="ACB84357.1"/>
    </source>
</evidence>
<keyword evidence="1" id="KW-0812">Transmembrane</keyword>
<dbReference type="AlphaFoldDB" id="B2A7Q5"/>
<accession>B2A7Q5</accession>
<evidence type="ECO:0000313" key="3">
    <source>
        <dbReference type="Proteomes" id="UP000001683"/>
    </source>
</evidence>
<feature type="transmembrane region" description="Helical" evidence="1">
    <location>
        <begin position="40"/>
        <end position="58"/>
    </location>
</feature>
<name>B2A7Q5_NATTJ</name>
<dbReference type="Proteomes" id="UP000001683">
    <property type="component" value="Chromosome"/>
</dbReference>
<feature type="transmembrane region" description="Helical" evidence="1">
    <location>
        <begin position="6"/>
        <end position="28"/>
    </location>
</feature>
<dbReference type="KEGG" id="nth:Nther_0770"/>
<organism evidence="2 3">
    <name type="scientific">Natranaerobius thermophilus (strain ATCC BAA-1301 / DSM 18059 / JW/NM-WN-LF)</name>
    <dbReference type="NCBI Taxonomy" id="457570"/>
    <lineage>
        <taxon>Bacteria</taxon>
        <taxon>Bacillati</taxon>
        <taxon>Bacillota</taxon>
        <taxon>Clostridia</taxon>
        <taxon>Natranaerobiales</taxon>
        <taxon>Natranaerobiaceae</taxon>
        <taxon>Natranaerobius</taxon>
    </lineage>
</organism>
<dbReference type="EMBL" id="CP001034">
    <property type="protein sequence ID" value="ACB84357.1"/>
    <property type="molecule type" value="Genomic_DNA"/>
</dbReference>
<reference evidence="2 3" key="1">
    <citation type="submission" date="2008-04" db="EMBL/GenBank/DDBJ databases">
        <title>Complete sequence of chromosome of Natranaerobius thermophilus JW/NM-WN-LF.</title>
        <authorList>
            <consortium name="US DOE Joint Genome Institute"/>
            <person name="Copeland A."/>
            <person name="Lucas S."/>
            <person name="Lapidus A."/>
            <person name="Glavina del Rio T."/>
            <person name="Dalin E."/>
            <person name="Tice H."/>
            <person name="Bruce D."/>
            <person name="Goodwin L."/>
            <person name="Pitluck S."/>
            <person name="Chertkov O."/>
            <person name="Brettin T."/>
            <person name="Detter J.C."/>
            <person name="Han C."/>
            <person name="Kuske C.R."/>
            <person name="Schmutz J."/>
            <person name="Larimer F."/>
            <person name="Land M."/>
            <person name="Hauser L."/>
            <person name="Kyrpides N."/>
            <person name="Lykidis A."/>
            <person name="Mesbah N.M."/>
            <person name="Wiegel J."/>
        </authorList>
    </citation>
    <scope>NUCLEOTIDE SEQUENCE [LARGE SCALE GENOMIC DNA]</scope>
    <source>
        <strain evidence="3">ATCC BAA-1301 / DSM 18059 / JW/NM-WN-LF</strain>
    </source>
</reference>